<dbReference type="AlphaFoldDB" id="A0A7Y3VY57"/>
<feature type="domain" description="Glycosyl transferase family 1" evidence="1">
    <location>
        <begin position="177"/>
        <end position="321"/>
    </location>
</feature>
<dbReference type="PANTHER" id="PTHR12526:SF630">
    <property type="entry name" value="GLYCOSYLTRANSFERASE"/>
    <property type="match status" value="1"/>
</dbReference>
<gene>
    <name evidence="2" type="ORF">HKT18_03770</name>
</gene>
<dbReference type="Proteomes" id="UP000536509">
    <property type="component" value="Unassembled WGS sequence"/>
</dbReference>
<dbReference type="SUPFAM" id="SSF53756">
    <property type="entry name" value="UDP-Glycosyltransferase/glycogen phosphorylase"/>
    <property type="match status" value="1"/>
</dbReference>
<evidence type="ECO:0000259" key="1">
    <source>
        <dbReference type="Pfam" id="PF00534"/>
    </source>
</evidence>
<comment type="caution">
    <text evidence="2">The sequence shown here is derived from an EMBL/GenBank/DDBJ whole genome shotgun (WGS) entry which is preliminary data.</text>
</comment>
<dbReference type="Gene3D" id="3.40.50.2000">
    <property type="entry name" value="Glycogen Phosphorylase B"/>
    <property type="match status" value="2"/>
</dbReference>
<evidence type="ECO:0000313" key="2">
    <source>
        <dbReference type="EMBL" id="NNT71328.1"/>
    </source>
</evidence>
<sequence length="348" mass="39926">MSKRLLFITPIFPQDLSEDKVVPFIFHFTQQFGEDKNVTIDVISLMYPFSSKPYKINNITVYPIGSRFRKSIRKIPFLCKGIYKGIQLCRKNEYDGVLCFWYRESALVGKIVSGLFRKELIVWMLGQDINKDNAYLKLLKIPKEKLVMISLQQSEHFYENHKIIVGKIADVAISRNLFPEFNSGERKIDILGVGNLGALKNYTLFIEILSKLENKNLNAVIIGEGEELEKLKAKANQYGLTNNILFTGALSHKEVLNYMNNAKVFLHTSKSEGSGTVLQEALYSGCQVVSTIAVEKTETLEQFYFSTNQQELTAKISIYLNHPIIPKRIEHFKMEDTISTIYNSFYKD</sequence>
<keyword evidence="3" id="KW-1185">Reference proteome</keyword>
<dbReference type="Pfam" id="PF00534">
    <property type="entry name" value="Glycos_transf_1"/>
    <property type="match status" value="1"/>
</dbReference>
<keyword evidence="2" id="KW-0808">Transferase</keyword>
<accession>A0A7Y3VY57</accession>
<dbReference type="InterPro" id="IPR001296">
    <property type="entry name" value="Glyco_trans_1"/>
</dbReference>
<proteinExistence type="predicted"/>
<protein>
    <submittedName>
        <fullName evidence="2">Glycosyltransferase family 4 protein</fullName>
    </submittedName>
</protein>
<name>A0A7Y3VY57_9FLAO</name>
<dbReference type="GO" id="GO:0016757">
    <property type="term" value="F:glycosyltransferase activity"/>
    <property type="evidence" value="ECO:0007669"/>
    <property type="project" value="InterPro"/>
</dbReference>
<organism evidence="2 3">
    <name type="scientific">Flavobacterium rivulicola</name>
    <dbReference type="NCBI Taxonomy" id="2732161"/>
    <lineage>
        <taxon>Bacteria</taxon>
        <taxon>Pseudomonadati</taxon>
        <taxon>Bacteroidota</taxon>
        <taxon>Flavobacteriia</taxon>
        <taxon>Flavobacteriales</taxon>
        <taxon>Flavobacteriaceae</taxon>
        <taxon>Flavobacterium</taxon>
    </lineage>
</organism>
<dbReference type="RefSeq" id="WP_171221509.1">
    <property type="nucleotide sequence ID" value="NZ_CP121446.1"/>
</dbReference>
<reference evidence="2 3" key="1">
    <citation type="submission" date="2020-05" db="EMBL/GenBank/DDBJ databases">
        <title>Draft genome of Flavobacterium sp. IMCC34852.</title>
        <authorList>
            <person name="Song J."/>
            <person name="Cho J.-C."/>
        </authorList>
    </citation>
    <scope>NUCLEOTIDE SEQUENCE [LARGE SCALE GENOMIC DNA]</scope>
    <source>
        <strain evidence="2 3">IMCC34852</strain>
    </source>
</reference>
<dbReference type="PANTHER" id="PTHR12526">
    <property type="entry name" value="GLYCOSYLTRANSFERASE"/>
    <property type="match status" value="1"/>
</dbReference>
<evidence type="ECO:0000313" key="3">
    <source>
        <dbReference type="Proteomes" id="UP000536509"/>
    </source>
</evidence>
<dbReference type="EMBL" id="JABEVX010000001">
    <property type="protein sequence ID" value="NNT71328.1"/>
    <property type="molecule type" value="Genomic_DNA"/>
</dbReference>